<dbReference type="AlphaFoldDB" id="A0A136A2C3"/>
<keyword evidence="1" id="KW-1133">Transmembrane helix</keyword>
<keyword evidence="1" id="KW-0472">Membrane</keyword>
<evidence type="ECO:0000313" key="3">
    <source>
        <dbReference type="Proteomes" id="UP000070299"/>
    </source>
</evidence>
<sequence length="707" mass="80042">MTFFTELKRRNVFKVASVYLVTAWIILQIVSVISPALHLPTVFSTIITVILAIAFPLVCIFAWAFELTPEGLKRTHEVDEIESIRAQTGGKINYLLAGALALALAFIAYEKMLVSTADESLERSIAVLPFEDMSPDKSQGYFGDGIAEEILNSLARLNQLVVISRTSSFTFKDTNTDIRDIGQQLNVNYVLEGSVRKDKSQLRITAQLIEVTSGAHIWSQTYDRTLDSIFAVQDELTYAITQALKLNLLPEQVNHEAGMTNNPQAYELFVQGRELAYQRSSDSLQQAAALLKQAIALDEQFYLAIAQLSVTYTMASEYGGIDLATIAAEQESLFWRLQAAPDFALKYLVLADYAASKYQNDAYLALNKRAYELAPNDPLIQNVYLLIVEDIQQSIEKRLAVLRTNPHSAINYRNLIDLYVAKGRIEDAKTLLDDMVIKFPNTTSLLVSQLLVFFAGEHNFEKSLRLFANFSGELTGSLRAVETTLLIYTDQIDKALSLMQQNVSNNPTQFDFDFANALLLLQLRNYGRLTQEQERNLKQVLDEQQQKQLEVSLALLNGNTQLFIENYELSEPTEQLLKNAMDENPTNAMLYLAILKRQGKTDELKVLLPTVTQRLGPTCSTNLVNRMDWYCQLYWYVTDQLSFEQQVVSFEKQLNYLSVYYSGISPLLPNSPIYNGVRNKPEFASTIRKFLNETFGQSNPKLIFEQR</sequence>
<comment type="caution">
    <text evidence="2">The sequence shown here is derived from an EMBL/GenBank/DDBJ whole genome shotgun (WGS) entry which is preliminary data.</text>
</comment>
<evidence type="ECO:0000313" key="2">
    <source>
        <dbReference type="EMBL" id="KXI29364.1"/>
    </source>
</evidence>
<proteinExistence type="predicted"/>
<dbReference type="Gene3D" id="1.25.40.10">
    <property type="entry name" value="Tetratricopeptide repeat domain"/>
    <property type="match status" value="1"/>
</dbReference>
<keyword evidence="1" id="KW-0812">Transmembrane</keyword>
<evidence type="ECO:0000256" key="1">
    <source>
        <dbReference type="SAM" id="Phobius"/>
    </source>
</evidence>
<protein>
    <recommendedName>
        <fullName evidence="4">FlgO domain-containing protein</fullName>
    </recommendedName>
</protein>
<dbReference type="RefSeq" id="WP_068376699.1">
    <property type="nucleotide sequence ID" value="NZ_LSNE01000005.1"/>
</dbReference>
<feature type="transmembrane region" description="Helical" evidence="1">
    <location>
        <begin position="12"/>
        <end position="37"/>
    </location>
</feature>
<dbReference type="OrthoDB" id="7052061at2"/>
<dbReference type="InterPro" id="IPR011990">
    <property type="entry name" value="TPR-like_helical_dom_sf"/>
</dbReference>
<feature type="transmembrane region" description="Helical" evidence="1">
    <location>
        <begin position="43"/>
        <end position="65"/>
    </location>
</feature>
<dbReference type="Proteomes" id="UP000070299">
    <property type="component" value="Unassembled WGS sequence"/>
</dbReference>
<reference evidence="3" key="1">
    <citation type="submission" date="2016-02" db="EMBL/GenBank/DDBJ databases">
        <authorList>
            <person name="Schultz-Johansen M."/>
            <person name="Glaring M.A."/>
            <person name="Bech P.K."/>
            <person name="Stougaard P."/>
        </authorList>
    </citation>
    <scope>NUCLEOTIDE SEQUENCE [LARGE SCALE GENOMIC DNA]</scope>
    <source>
        <strain evidence="3">S66</strain>
    </source>
</reference>
<evidence type="ECO:0008006" key="4">
    <source>
        <dbReference type="Google" id="ProtNLM"/>
    </source>
</evidence>
<organism evidence="2 3">
    <name type="scientific">Paraglaciecola hydrolytica</name>
    <dbReference type="NCBI Taxonomy" id="1799789"/>
    <lineage>
        <taxon>Bacteria</taxon>
        <taxon>Pseudomonadati</taxon>
        <taxon>Pseudomonadota</taxon>
        <taxon>Gammaproteobacteria</taxon>
        <taxon>Alteromonadales</taxon>
        <taxon>Alteromonadaceae</taxon>
        <taxon>Paraglaciecola</taxon>
    </lineage>
</organism>
<dbReference type="STRING" id="1799789.AX660_14595"/>
<accession>A0A136A2C3</accession>
<dbReference type="EMBL" id="LSNE01000005">
    <property type="protein sequence ID" value="KXI29364.1"/>
    <property type="molecule type" value="Genomic_DNA"/>
</dbReference>
<feature type="transmembrane region" description="Helical" evidence="1">
    <location>
        <begin position="92"/>
        <end position="109"/>
    </location>
</feature>
<gene>
    <name evidence="2" type="ORF">AX660_14595</name>
</gene>
<name>A0A136A2C3_9ALTE</name>
<dbReference type="Gene3D" id="3.40.50.10070">
    <property type="entry name" value="TolB, N-terminal domain"/>
    <property type="match status" value="1"/>
</dbReference>
<dbReference type="SUPFAM" id="SSF48452">
    <property type="entry name" value="TPR-like"/>
    <property type="match status" value="2"/>
</dbReference>
<keyword evidence="3" id="KW-1185">Reference proteome</keyword>